<dbReference type="InterPro" id="IPR033134">
    <property type="entry name" value="Asp/Glu_racemase_AS_2"/>
</dbReference>
<feature type="non-terminal residue" evidence="1">
    <location>
        <position position="1"/>
    </location>
</feature>
<comment type="caution">
    <text evidence="1">The sequence shown here is derived from an EMBL/GenBank/DDBJ whole genome shotgun (WGS) entry which is preliminary data.</text>
</comment>
<dbReference type="EMBL" id="QFMX01000214">
    <property type="protein sequence ID" value="PZO68608.1"/>
    <property type="molecule type" value="Genomic_DNA"/>
</dbReference>
<dbReference type="GO" id="GO:0016855">
    <property type="term" value="F:racemase and epimerase activity, acting on amino acids and derivatives"/>
    <property type="evidence" value="ECO:0007669"/>
    <property type="project" value="InterPro"/>
</dbReference>
<accession>A0A2W5AL73</accession>
<dbReference type="Gene3D" id="3.40.50.1860">
    <property type="match status" value="1"/>
</dbReference>
<sequence>AGDCRVIRHGSAALVTLAETKLRGETVPIDAVRAAIAPMLAAPGGEAIDTVVLACTHFPLLGEELRAAIDRPVTFVDGGEGIARRIAYLTQGQPFAPSRPDTAVFTGSVEPALEAALASYGFTAIERL</sequence>
<dbReference type="InterPro" id="IPR001920">
    <property type="entry name" value="Asp/Glu_race"/>
</dbReference>
<organism evidence="1 2">
    <name type="scientific">Sphingomonas taxi</name>
    <dbReference type="NCBI Taxonomy" id="1549858"/>
    <lineage>
        <taxon>Bacteria</taxon>
        <taxon>Pseudomonadati</taxon>
        <taxon>Pseudomonadota</taxon>
        <taxon>Alphaproteobacteria</taxon>
        <taxon>Sphingomonadales</taxon>
        <taxon>Sphingomonadaceae</taxon>
        <taxon>Sphingomonas</taxon>
    </lineage>
</organism>
<gene>
    <name evidence="1" type="ORF">DI640_15780</name>
</gene>
<proteinExistence type="predicted"/>
<evidence type="ECO:0000313" key="2">
    <source>
        <dbReference type="Proteomes" id="UP000249555"/>
    </source>
</evidence>
<dbReference type="AlphaFoldDB" id="A0A2W5AL73"/>
<dbReference type="PROSITE" id="PS00924">
    <property type="entry name" value="ASP_GLU_RACEMASE_2"/>
    <property type="match status" value="1"/>
</dbReference>
<dbReference type="SUPFAM" id="SSF53681">
    <property type="entry name" value="Aspartate/glutamate racemase"/>
    <property type="match status" value="1"/>
</dbReference>
<evidence type="ECO:0000313" key="1">
    <source>
        <dbReference type="EMBL" id="PZO68608.1"/>
    </source>
</evidence>
<dbReference type="Proteomes" id="UP000249555">
    <property type="component" value="Unassembled WGS sequence"/>
</dbReference>
<name>A0A2W5AL73_9SPHN</name>
<reference evidence="1 2" key="1">
    <citation type="submission" date="2017-08" db="EMBL/GenBank/DDBJ databases">
        <title>Infants hospitalized years apart are colonized by the same room-sourced microbial strains.</title>
        <authorList>
            <person name="Brooks B."/>
            <person name="Olm M.R."/>
            <person name="Firek B.A."/>
            <person name="Baker R."/>
            <person name="Thomas B.C."/>
            <person name="Morowitz M.J."/>
            <person name="Banfield J.F."/>
        </authorList>
    </citation>
    <scope>NUCLEOTIDE SEQUENCE [LARGE SCALE GENOMIC DNA]</scope>
    <source>
        <strain evidence="1">S2_018_000_R3_119</strain>
    </source>
</reference>
<protein>
    <submittedName>
        <fullName evidence="1">Glutamate racemase</fullName>
    </submittedName>
</protein>